<reference evidence="9 10" key="1">
    <citation type="submission" date="2019-12" db="EMBL/GenBank/DDBJ databases">
        <title>Genome sequenceing of Clostridium bovifaecis.</title>
        <authorList>
            <person name="Yao Y."/>
        </authorList>
    </citation>
    <scope>NUCLEOTIDE SEQUENCE [LARGE SCALE GENOMIC DNA]</scope>
    <source>
        <strain evidence="9 10">BXX</strain>
    </source>
</reference>
<dbReference type="GO" id="GO:0022857">
    <property type="term" value="F:transmembrane transporter activity"/>
    <property type="evidence" value="ECO:0007669"/>
    <property type="project" value="InterPro"/>
</dbReference>
<gene>
    <name evidence="9" type="ORF">GOM49_04055</name>
</gene>
<comment type="subcellular location">
    <subcellularLocation>
        <location evidence="1">Cell membrane</location>
        <topology evidence="1">Multi-pass membrane protein</topology>
    </subcellularLocation>
</comment>
<dbReference type="PANTHER" id="PTHR30472:SF65">
    <property type="entry name" value="SIDEROPHORE TRANSPORT SYSTEM PERMEASE PROTEIN YFIZ-RELATED"/>
    <property type="match status" value="1"/>
</dbReference>
<feature type="transmembrane region" description="Helical" evidence="8">
    <location>
        <begin position="173"/>
        <end position="194"/>
    </location>
</feature>
<dbReference type="CDD" id="cd06550">
    <property type="entry name" value="TM_ABC_iron-siderophores_like"/>
    <property type="match status" value="1"/>
</dbReference>
<keyword evidence="5 8" id="KW-0812">Transmembrane</keyword>
<evidence type="ECO:0000256" key="2">
    <source>
        <dbReference type="ARBA" id="ARBA00007935"/>
    </source>
</evidence>
<dbReference type="InterPro" id="IPR000522">
    <property type="entry name" value="ABC_transptr_permease_BtuC"/>
</dbReference>
<dbReference type="AlphaFoldDB" id="A0A6I6FG33"/>
<evidence type="ECO:0000256" key="1">
    <source>
        <dbReference type="ARBA" id="ARBA00004651"/>
    </source>
</evidence>
<evidence type="ECO:0000313" key="10">
    <source>
        <dbReference type="Proteomes" id="UP000422764"/>
    </source>
</evidence>
<organism evidence="9 10">
    <name type="scientific">Clostridium bovifaecis</name>
    <dbReference type="NCBI Taxonomy" id="2184719"/>
    <lineage>
        <taxon>Bacteria</taxon>
        <taxon>Bacillati</taxon>
        <taxon>Bacillota</taxon>
        <taxon>Clostridia</taxon>
        <taxon>Eubacteriales</taxon>
        <taxon>Clostridiaceae</taxon>
        <taxon>Clostridium</taxon>
    </lineage>
</organism>
<feature type="transmembrane region" description="Helical" evidence="8">
    <location>
        <begin position="259"/>
        <end position="284"/>
    </location>
</feature>
<dbReference type="PANTHER" id="PTHR30472">
    <property type="entry name" value="FERRIC ENTEROBACTIN TRANSPORT SYSTEM PERMEASE PROTEIN"/>
    <property type="match status" value="1"/>
</dbReference>
<name>A0A6I6FG33_9CLOT</name>
<proteinExistence type="inferred from homology"/>
<comment type="similarity">
    <text evidence="2">Belongs to the binding-protein-dependent transport system permease family. FecCD subfamily.</text>
</comment>
<evidence type="ECO:0000256" key="8">
    <source>
        <dbReference type="SAM" id="Phobius"/>
    </source>
</evidence>
<evidence type="ECO:0000256" key="6">
    <source>
        <dbReference type="ARBA" id="ARBA00022989"/>
    </source>
</evidence>
<sequence length="314" mass="33340">MLLCILGSILLGYTDTDLNMLINAYTNFDGSMEQLIIKTTRVPRALIATFIGASLGIAGVLMQSITKNPMASPSLLGVNSGASFFLVIAISFFPKISFNFLVYVAFVGAFIATAIVYTLAGGLKGDVHTINLTLAGAAITFLFSSFTQGVLAQDQKTLEETLFWLSGSIEGRSIEILIMVIPYLVVGWIASILISKKLNILALGEETAVGLGQNTRSLKLIAAVSIVILAGASVSVAGPITLIGLITPHLAKTIVGSDYRWIVPYSGVLGAVFLIISDIGARFVIYPKEVPVGVMTALIGAPFFIYIARKAENK</sequence>
<evidence type="ECO:0000256" key="4">
    <source>
        <dbReference type="ARBA" id="ARBA00022475"/>
    </source>
</evidence>
<feature type="transmembrane region" description="Helical" evidence="8">
    <location>
        <begin position="100"/>
        <end position="120"/>
    </location>
</feature>
<protein>
    <submittedName>
        <fullName evidence="9">Iron chelate uptake ABC transporter family permease subunit</fullName>
    </submittedName>
</protein>
<feature type="transmembrane region" description="Helical" evidence="8">
    <location>
        <begin position="290"/>
        <end position="308"/>
    </location>
</feature>
<dbReference type="Pfam" id="PF01032">
    <property type="entry name" value="FecCD"/>
    <property type="match status" value="1"/>
</dbReference>
<dbReference type="InterPro" id="IPR037294">
    <property type="entry name" value="ABC_BtuC-like"/>
</dbReference>
<dbReference type="FunFam" id="1.10.3470.10:FF:000001">
    <property type="entry name" value="Vitamin B12 ABC transporter permease BtuC"/>
    <property type="match status" value="1"/>
</dbReference>
<dbReference type="SUPFAM" id="SSF81345">
    <property type="entry name" value="ABC transporter involved in vitamin B12 uptake, BtuC"/>
    <property type="match status" value="1"/>
</dbReference>
<dbReference type="Gene3D" id="1.10.3470.10">
    <property type="entry name" value="ABC transporter involved in vitamin B12 uptake, BtuC"/>
    <property type="match status" value="1"/>
</dbReference>
<evidence type="ECO:0000256" key="7">
    <source>
        <dbReference type="ARBA" id="ARBA00023136"/>
    </source>
</evidence>
<evidence type="ECO:0000256" key="5">
    <source>
        <dbReference type="ARBA" id="ARBA00022692"/>
    </source>
</evidence>
<feature type="transmembrane region" description="Helical" evidence="8">
    <location>
        <begin position="71"/>
        <end position="93"/>
    </location>
</feature>
<feature type="transmembrane region" description="Helical" evidence="8">
    <location>
        <begin position="132"/>
        <end position="152"/>
    </location>
</feature>
<feature type="transmembrane region" description="Helical" evidence="8">
    <location>
        <begin position="45"/>
        <end position="65"/>
    </location>
</feature>
<keyword evidence="10" id="KW-1185">Reference proteome</keyword>
<keyword evidence="4" id="KW-1003">Cell membrane</keyword>
<accession>A0A6I6FG33</accession>
<evidence type="ECO:0000256" key="3">
    <source>
        <dbReference type="ARBA" id="ARBA00022448"/>
    </source>
</evidence>
<dbReference type="EMBL" id="CP046522">
    <property type="protein sequence ID" value="QGU96785.1"/>
    <property type="molecule type" value="Genomic_DNA"/>
</dbReference>
<keyword evidence="7 8" id="KW-0472">Membrane</keyword>
<dbReference type="GO" id="GO:0005886">
    <property type="term" value="C:plasma membrane"/>
    <property type="evidence" value="ECO:0007669"/>
    <property type="project" value="UniProtKB-SubCell"/>
</dbReference>
<feature type="transmembrane region" description="Helical" evidence="8">
    <location>
        <begin position="220"/>
        <end position="247"/>
    </location>
</feature>
<keyword evidence="3" id="KW-0813">Transport</keyword>
<evidence type="ECO:0000313" key="9">
    <source>
        <dbReference type="EMBL" id="QGU96785.1"/>
    </source>
</evidence>
<dbReference type="Proteomes" id="UP000422764">
    <property type="component" value="Chromosome"/>
</dbReference>
<dbReference type="GO" id="GO:0033214">
    <property type="term" value="P:siderophore-iron import into cell"/>
    <property type="evidence" value="ECO:0007669"/>
    <property type="project" value="TreeGrafter"/>
</dbReference>
<keyword evidence="6 8" id="KW-1133">Transmembrane helix</keyword>